<dbReference type="EMBL" id="QRBI01000104">
    <property type="protein sequence ID" value="RMC15055.1"/>
    <property type="molecule type" value="Genomic_DNA"/>
</dbReference>
<evidence type="ECO:0000256" key="1">
    <source>
        <dbReference type="SAM" id="MobiDB-lite"/>
    </source>
</evidence>
<dbReference type="PANTHER" id="PTHR12958">
    <property type="entry name" value="FRIEND OF GATA2-RELATED"/>
    <property type="match status" value="1"/>
</dbReference>
<keyword evidence="4" id="KW-1185">Reference proteome</keyword>
<dbReference type="STRING" id="333673.A0A3M0KPL2"/>
<feature type="region of interest" description="Disordered" evidence="1">
    <location>
        <begin position="131"/>
        <end position="157"/>
    </location>
</feature>
<dbReference type="GO" id="GO:0045944">
    <property type="term" value="P:positive regulation of transcription by RNA polymerase II"/>
    <property type="evidence" value="ECO:0007669"/>
    <property type="project" value="TreeGrafter"/>
</dbReference>
<dbReference type="Proteomes" id="UP000269221">
    <property type="component" value="Unassembled WGS sequence"/>
</dbReference>
<dbReference type="InterPro" id="IPR039746">
    <property type="entry name" value="FOG"/>
</dbReference>
<comment type="caution">
    <text evidence="3">The sequence shown here is derived from an EMBL/GenBank/DDBJ whole genome shotgun (WGS) entry which is preliminary data.</text>
</comment>
<feature type="region of interest" description="Disordered" evidence="1">
    <location>
        <begin position="1"/>
        <end position="31"/>
    </location>
</feature>
<dbReference type="GO" id="GO:0030154">
    <property type="term" value="P:cell differentiation"/>
    <property type="evidence" value="ECO:0007669"/>
    <property type="project" value="TreeGrafter"/>
</dbReference>
<proteinExistence type="predicted"/>
<dbReference type="InterPro" id="IPR049361">
    <property type="entry name" value="ZFPM1/2_PR"/>
</dbReference>
<feature type="compositionally biased region" description="Acidic residues" evidence="1">
    <location>
        <begin position="10"/>
        <end position="25"/>
    </location>
</feature>
<protein>
    <recommendedName>
        <fullName evidence="2">Zinc finger protein ZFPM1/2 PR domain-containing protein</fullName>
    </recommendedName>
</protein>
<evidence type="ECO:0000313" key="3">
    <source>
        <dbReference type="EMBL" id="RMC15055.1"/>
    </source>
</evidence>
<reference evidence="3 4" key="1">
    <citation type="submission" date="2018-07" db="EMBL/GenBank/DDBJ databases">
        <title>A high quality draft genome assembly of the barn swallow (H. rustica rustica).</title>
        <authorList>
            <person name="Formenti G."/>
            <person name="Chiara M."/>
            <person name="Poveda L."/>
            <person name="Francoijs K.-J."/>
            <person name="Bonisoli-Alquati A."/>
            <person name="Canova L."/>
            <person name="Gianfranceschi L."/>
            <person name="Horner D.S."/>
            <person name="Saino N."/>
        </authorList>
    </citation>
    <scope>NUCLEOTIDE SEQUENCE [LARGE SCALE GENOMIC DNA]</scope>
    <source>
        <strain evidence="3">Chelidonia</strain>
        <tissue evidence="3">Blood</tissue>
    </source>
</reference>
<dbReference type="OrthoDB" id="9872130at2759"/>
<dbReference type="GO" id="GO:0061629">
    <property type="term" value="F:RNA polymerase II-specific DNA-binding transcription factor binding"/>
    <property type="evidence" value="ECO:0007669"/>
    <property type="project" value="InterPro"/>
</dbReference>
<dbReference type="AlphaFoldDB" id="A0A3M0KPL2"/>
<gene>
    <name evidence="3" type="ORF">DUI87_07235</name>
</gene>
<name>A0A3M0KPL2_HIRRU</name>
<dbReference type="Pfam" id="PF21182">
    <property type="entry name" value="FOG1-like_PR"/>
    <property type="match status" value="1"/>
</dbReference>
<feature type="region of interest" description="Disordered" evidence="1">
    <location>
        <begin position="65"/>
        <end position="94"/>
    </location>
</feature>
<evidence type="ECO:0000313" key="4">
    <source>
        <dbReference type="Proteomes" id="UP000269221"/>
    </source>
</evidence>
<dbReference type="PANTHER" id="PTHR12958:SF5">
    <property type="entry name" value="ZINC FINGER PROTEIN ZFPM2"/>
    <property type="match status" value="1"/>
</dbReference>
<dbReference type="GO" id="GO:0005634">
    <property type="term" value="C:nucleus"/>
    <property type="evidence" value="ECO:0007669"/>
    <property type="project" value="TreeGrafter"/>
</dbReference>
<organism evidence="3 4">
    <name type="scientific">Hirundo rustica rustica</name>
    <dbReference type="NCBI Taxonomy" id="333673"/>
    <lineage>
        <taxon>Eukaryota</taxon>
        <taxon>Metazoa</taxon>
        <taxon>Chordata</taxon>
        <taxon>Craniata</taxon>
        <taxon>Vertebrata</taxon>
        <taxon>Euteleostomi</taxon>
        <taxon>Archelosauria</taxon>
        <taxon>Archosauria</taxon>
        <taxon>Dinosauria</taxon>
        <taxon>Saurischia</taxon>
        <taxon>Theropoda</taxon>
        <taxon>Coelurosauria</taxon>
        <taxon>Aves</taxon>
        <taxon>Neognathae</taxon>
        <taxon>Neoaves</taxon>
        <taxon>Telluraves</taxon>
        <taxon>Australaves</taxon>
        <taxon>Passeriformes</taxon>
        <taxon>Sylvioidea</taxon>
        <taxon>Hirundinidae</taxon>
        <taxon>Hirundo</taxon>
    </lineage>
</organism>
<dbReference type="GO" id="GO:0000122">
    <property type="term" value="P:negative regulation of transcription by RNA polymerase II"/>
    <property type="evidence" value="ECO:0007669"/>
    <property type="project" value="TreeGrafter"/>
</dbReference>
<evidence type="ECO:0000259" key="2">
    <source>
        <dbReference type="Pfam" id="PF21182"/>
    </source>
</evidence>
<sequence length="322" mass="36062">MNLDTWPLEDATEDEEEECLSEENDTVSKEDFPLEESFSAAFEPENLSCEEVEYFCNKGNEEGIQEAAESDGDARSEKPGQLAVETEGWDGPGLHEKDFTEECKKSMHKSLQTNLAFENRINLLHDQCLTGKSHSPDNRPEHLPVASASQNNKTGMNRDEKVGGAGLEGGALNPNNLYEIALSQRKIEKYNKSNFRLQKCFCCRPGAGEEPSLQKQVLEALSAFKFYTIYTKLSWCRTGELEVVQKDGERKIQSRQQLPVGTTWGPFTGKMDLNNNTLRGACGAGLYEPDKEKRIQCGCEENPQEENVQGWARQAVGHSRDP</sequence>
<feature type="domain" description="Zinc finger protein ZFPM1/2 PR" evidence="2">
    <location>
        <begin position="240"/>
        <end position="279"/>
    </location>
</feature>
<dbReference type="GO" id="GO:0007507">
    <property type="term" value="P:heart development"/>
    <property type="evidence" value="ECO:0007669"/>
    <property type="project" value="TreeGrafter"/>
</dbReference>
<accession>A0A3M0KPL2</accession>